<evidence type="ECO:0000313" key="9">
    <source>
        <dbReference type="EMBL" id="CAH3033782.1"/>
    </source>
</evidence>
<keyword evidence="5" id="KW-0106">Calcium</keyword>
<proteinExistence type="inferred from homology"/>
<feature type="domain" description="Sulfatase N-terminal" evidence="8">
    <location>
        <begin position="151"/>
        <end position="311"/>
    </location>
</feature>
<keyword evidence="3" id="KW-0479">Metal-binding</keyword>
<evidence type="ECO:0000313" key="10">
    <source>
        <dbReference type="Proteomes" id="UP001159428"/>
    </source>
</evidence>
<evidence type="ECO:0000256" key="6">
    <source>
        <dbReference type="ARBA" id="ARBA00023180"/>
    </source>
</evidence>
<dbReference type="PROSITE" id="PS00149">
    <property type="entry name" value="SULFATASE_2"/>
    <property type="match status" value="1"/>
</dbReference>
<dbReference type="InterPro" id="IPR047115">
    <property type="entry name" value="ARSB"/>
</dbReference>
<feature type="domain" description="Sulfatase N-terminal" evidence="8">
    <location>
        <begin position="31"/>
        <end position="95"/>
    </location>
</feature>
<comment type="similarity">
    <text evidence="2">Belongs to the sulfatase family.</text>
</comment>
<dbReference type="Gene3D" id="3.30.1120.10">
    <property type="match status" value="1"/>
</dbReference>
<keyword evidence="4" id="KW-0378">Hydrolase</keyword>
<organism evidence="9 10">
    <name type="scientific">Pocillopora meandrina</name>
    <dbReference type="NCBI Taxonomy" id="46732"/>
    <lineage>
        <taxon>Eukaryota</taxon>
        <taxon>Metazoa</taxon>
        <taxon>Cnidaria</taxon>
        <taxon>Anthozoa</taxon>
        <taxon>Hexacorallia</taxon>
        <taxon>Scleractinia</taxon>
        <taxon>Astrocoeniina</taxon>
        <taxon>Pocilloporidae</taxon>
        <taxon>Pocillopora</taxon>
    </lineage>
</organism>
<evidence type="ECO:0000256" key="2">
    <source>
        <dbReference type="ARBA" id="ARBA00008779"/>
    </source>
</evidence>
<reference evidence="9 10" key="1">
    <citation type="submission" date="2022-05" db="EMBL/GenBank/DDBJ databases">
        <authorList>
            <consortium name="Genoscope - CEA"/>
            <person name="William W."/>
        </authorList>
    </citation>
    <scope>NUCLEOTIDE SEQUENCE [LARGE SCALE GENOMIC DNA]</scope>
</reference>
<dbReference type="InterPro" id="IPR017850">
    <property type="entry name" value="Alkaline_phosphatase_core_sf"/>
</dbReference>
<evidence type="ECO:0000256" key="4">
    <source>
        <dbReference type="ARBA" id="ARBA00022801"/>
    </source>
</evidence>
<feature type="signal peptide" evidence="7">
    <location>
        <begin position="1"/>
        <end position="23"/>
    </location>
</feature>
<gene>
    <name evidence="9" type="ORF">PMEA_00010295</name>
</gene>
<dbReference type="GO" id="GO:0008484">
    <property type="term" value="F:sulfuric ester hydrolase activity"/>
    <property type="evidence" value="ECO:0007669"/>
    <property type="project" value="InterPro"/>
</dbReference>
<dbReference type="GO" id="GO:0046872">
    <property type="term" value="F:metal ion binding"/>
    <property type="evidence" value="ECO:0007669"/>
    <property type="project" value="UniProtKB-KW"/>
</dbReference>
<evidence type="ECO:0000256" key="7">
    <source>
        <dbReference type="SAM" id="SignalP"/>
    </source>
</evidence>
<name>A0AAU9VM49_9CNID</name>
<sequence length="621" mass="69792">MSLLRSLVAFAFAFFVAVSPLEAKTRKSSPPHILFMLADDLGWSDVGFHGSKINTPTIDSLAREGVILDNYYLQPLCTPARGALMTGRYPIHTGIKHLIANEDCRNHLISGSHLFVGIQPMDITGSKSELSERWRNLRFYPTLSGLQHDVIRPSNPFGLPLDFQTLPGQLKKVGYATHLVGKWHLGFYRWPYVPTNRGFDSAYGFWGGAEDHYNHTSYKVVDFRNGTEPVLDLNGKYAAFEYVKRIEEILDQHDPKQPLFLYMAFQNVHNPIQAPDQYVDKFSFIHQKMRRVHAGMVAVLDEAVDNITKMVSFVSISLKVSYFDSLVSLSGHYPGFVSSHVTGKDSYCMKLIPQRNSLSLYAQGLRQPLWENTLTVFTTDNGGEPIYGGYNWPLRGTKHTLWGGGVRGAAFVHGKMLEKTGVKCEGLLHISDFFPTLINLAGGSYDAKHPIPIDGFDVWSTLSRGEASPRTEILLNIDNPPSGTGKMLGVNWQGMALRKGSMKLLMNVKNITWFKPPELGGVPVDVLLSKGFLKEETNEEILEQLRIYYMGNADLLDVVLYNITADPEERHDLSTELPDVLKEMKDRMNYYLNTTVPAAYKPADPNALKEARKNGIWGPWM</sequence>
<dbReference type="Pfam" id="PF00884">
    <property type="entry name" value="Sulfatase"/>
    <property type="match status" value="2"/>
</dbReference>
<accession>A0AAU9VM49</accession>
<feature type="chain" id="PRO_5043426382" description="Sulfatase N-terminal domain-containing protein" evidence="7">
    <location>
        <begin position="24"/>
        <end position="621"/>
    </location>
</feature>
<dbReference type="PANTHER" id="PTHR10342">
    <property type="entry name" value="ARYLSULFATASE"/>
    <property type="match status" value="1"/>
</dbReference>
<evidence type="ECO:0000259" key="8">
    <source>
        <dbReference type="Pfam" id="PF00884"/>
    </source>
</evidence>
<evidence type="ECO:0000256" key="1">
    <source>
        <dbReference type="ARBA" id="ARBA00001913"/>
    </source>
</evidence>
<dbReference type="InterPro" id="IPR024607">
    <property type="entry name" value="Sulfatase_CS"/>
</dbReference>
<dbReference type="CDD" id="cd16029">
    <property type="entry name" value="4-S"/>
    <property type="match status" value="1"/>
</dbReference>
<protein>
    <recommendedName>
        <fullName evidence="8">Sulfatase N-terminal domain-containing protein</fullName>
    </recommendedName>
</protein>
<keyword evidence="6" id="KW-0325">Glycoprotein</keyword>
<evidence type="ECO:0000256" key="5">
    <source>
        <dbReference type="ARBA" id="ARBA00022837"/>
    </source>
</evidence>
<dbReference type="AlphaFoldDB" id="A0AAU9VM49"/>
<dbReference type="EMBL" id="CALNXJ010000002">
    <property type="protein sequence ID" value="CAH3033782.1"/>
    <property type="molecule type" value="Genomic_DNA"/>
</dbReference>
<evidence type="ECO:0000256" key="3">
    <source>
        <dbReference type="ARBA" id="ARBA00022723"/>
    </source>
</evidence>
<keyword evidence="7" id="KW-0732">Signal</keyword>
<dbReference type="Gene3D" id="3.40.720.10">
    <property type="entry name" value="Alkaline Phosphatase, subunit A"/>
    <property type="match status" value="3"/>
</dbReference>
<keyword evidence="10" id="KW-1185">Reference proteome</keyword>
<dbReference type="PANTHER" id="PTHR10342:SF274">
    <property type="entry name" value="ARYLSULFATASE B"/>
    <property type="match status" value="1"/>
</dbReference>
<dbReference type="Proteomes" id="UP001159428">
    <property type="component" value="Unassembled WGS sequence"/>
</dbReference>
<dbReference type="InterPro" id="IPR000917">
    <property type="entry name" value="Sulfatase_N"/>
</dbReference>
<comment type="cofactor">
    <cofactor evidence="1">
        <name>Ca(2+)</name>
        <dbReference type="ChEBI" id="CHEBI:29108"/>
    </cofactor>
</comment>
<comment type="caution">
    <text evidence="9">The sequence shown here is derived from an EMBL/GenBank/DDBJ whole genome shotgun (WGS) entry which is preliminary data.</text>
</comment>
<dbReference type="SUPFAM" id="SSF53649">
    <property type="entry name" value="Alkaline phosphatase-like"/>
    <property type="match status" value="2"/>
</dbReference>
<dbReference type="PROSITE" id="PS00523">
    <property type="entry name" value="SULFATASE_1"/>
    <property type="match status" value="1"/>
</dbReference>